<evidence type="ECO:0000313" key="2">
    <source>
        <dbReference type="Proteomes" id="UP000252519"/>
    </source>
</evidence>
<dbReference type="AlphaFoldDB" id="A0A368G861"/>
<organism evidence="1 2">
    <name type="scientific">Ancylostoma caninum</name>
    <name type="common">Dog hookworm</name>
    <dbReference type="NCBI Taxonomy" id="29170"/>
    <lineage>
        <taxon>Eukaryota</taxon>
        <taxon>Metazoa</taxon>
        <taxon>Ecdysozoa</taxon>
        <taxon>Nematoda</taxon>
        <taxon>Chromadorea</taxon>
        <taxon>Rhabditida</taxon>
        <taxon>Rhabditina</taxon>
        <taxon>Rhabditomorpha</taxon>
        <taxon>Strongyloidea</taxon>
        <taxon>Ancylostomatidae</taxon>
        <taxon>Ancylostomatinae</taxon>
        <taxon>Ancylostoma</taxon>
    </lineage>
</organism>
<keyword evidence="2" id="KW-1185">Reference proteome</keyword>
<gene>
    <name evidence="1" type="ORF">ANCCAN_13468</name>
</gene>
<name>A0A368G861_ANCCA</name>
<protein>
    <submittedName>
        <fullName evidence="1">Uncharacterized protein</fullName>
    </submittedName>
</protein>
<reference evidence="1 2" key="1">
    <citation type="submission" date="2014-10" db="EMBL/GenBank/DDBJ databases">
        <title>Draft genome of the hookworm Ancylostoma caninum.</title>
        <authorList>
            <person name="Mitreva M."/>
        </authorList>
    </citation>
    <scope>NUCLEOTIDE SEQUENCE [LARGE SCALE GENOMIC DNA]</scope>
    <source>
        <strain evidence="1 2">Baltimore</strain>
    </source>
</reference>
<proteinExistence type="predicted"/>
<comment type="caution">
    <text evidence="1">The sequence shown here is derived from an EMBL/GenBank/DDBJ whole genome shotgun (WGS) entry which is preliminary data.</text>
</comment>
<evidence type="ECO:0000313" key="1">
    <source>
        <dbReference type="EMBL" id="RCN40603.1"/>
    </source>
</evidence>
<dbReference type="EMBL" id="JOJR01000277">
    <property type="protein sequence ID" value="RCN40603.1"/>
    <property type="molecule type" value="Genomic_DNA"/>
</dbReference>
<dbReference type="Proteomes" id="UP000252519">
    <property type="component" value="Unassembled WGS sequence"/>
</dbReference>
<accession>A0A368G861</accession>
<sequence length="55" mass="6323">MRRSRQLQLKSEKQLRIFLTWRALSGVDCRGKGGNAEAARSSVNTGNVWRVANYW</sequence>